<feature type="domain" description="Polymerase beta nucleotidyltransferase" evidence="1">
    <location>
        <begin position="19"/>
        <end position="71"/>
    </location>
</feature>
<dbReference type="RefSeq" id="WP_204657229.1">
    <property type="nucleotide sequence ID" value="NZ_CP056775.1"/>
</dbReference>
<accession>A0ABX7I8B9</accession>
<reference evidence="2 3" key="1">
    <citation type="submission" date="2020-06" db="EMBL/GenBank/DDBJ databases">
        <title>Dyadobacter sandarakinus sp. nov., isolated from the soil of the Arctic Yellow River Station.</title>
        <authorList>
            <person name="Zhang Y."/>
            <person name="Peng F."/>
        </authorList>
    </citation>
    <scope>NUCLEOTIDE SEQUENCE [LARGE SCALE GENOMIC DNA]</scope>
    <source>
        <strain evidence="2 3">Q3-56</strain>
    </source>
</reference>
<dbReference type="InterPro" id="IPR043519">
    <property type="entry name" value="NT_sf"/>
</dbReference>
<dbReference type="EMBL" id="CP056775">
    <property type="protein sequence ID" value="QRR02356.1"/>
    <property type="molecule type" value="Genomic_DNA"/>
</dbReference>
<evidence type="ECO:0000259" key="1">
    <source>
        <dbReference type="Pfam" id="PF18765"/>
    </source>
</evidence>
<dbReference type="CDD" id="cd05403">
    <property type="entry name" value="NT_KNTase_like"/>
    <property type="match status" value="1"/>
</dbReference>
<evidence type="ECO:0000313" key="2">
    <source>
        <dbReference type="EMBL" id="QRR02356.1"/>
    </source>
</evidence>
<dbReference type="Proteomes" id="UP000612680">
    <property type="component" value="Chromosome"/>
</dbReference>
<keyword evidence="3" id="KW-1185">Reference proteome</keyword>
<proteinExistence type="predicted"/>
<evidence type="ECO:0000313" key="3">
    <source>
        <dbReference type="Proteomes" id="UP000612680"/>
    </source>
</evidence>
<dbReference type="Gene3D" id="3.30.460.10">
    <property type="entry name" value="Beta Polymerase, domain 2"/>
    <property type="match status" value="1"/>
</dbReference>
<organism evidence="2 3">
    <name type="scientific">Dyadobacter sandarakinus</name>
    <dbReference type="NCBI Taxonomy" id="2747268"/>
    <lineage>
        <taxon>Bacteria</taxon>
        <taxon>Pseudomonadati</taxon>
        <taxon>Bacteroidota</taxon>
        <taxon>Cytophagia</taxon>
        <taxon>Cytophagales</taxon>
        <taxon>Spirosomataceae</taxon>
        <taxon>Dyadobacter</taxon>
    </lineage>
</organism>
<gene>
    <name evidence="2" type="ORF">HWI92_16285</name>
</gene>
<name>A0ABX7I8B9_9BACT</name>
<protein>
    <submittedName>
        <fullName evidence="2">Nucleotidyltransferase domain-containing protein</fullName>
    </submittedName>
</protein>
<dbReference type="InterPro" id="IPR041633">
    <property type="entry name" value="Polbeta"/>
</dbReference>
<sequence>MDKGEAIELARTYVRFVRQSYPVSKAFLFGSFAKGNFHADSDIDVAMVLDYSNDIIETQIDMMKLRRKIDLRIEPHPFTFGDFQLSNLVA</sequence>
<dbReference type="SUPFAM" id="SSF81301">
    <property type="entry name" value="Nucleotidyltransferase"/>
    <property type="match status" value="1"/>
</dbReference>
<dbReference type="Pfam" id="PF18765">
    <property type="entry name" value="Polbeta"/>
    <property type="match status" value="1"/>
</dbReference>